<gene>
    <name evidence="1" type="ORF">BS50DRAFT_582054</name>
</gene>
<reference evidence="1 2" key="1">
    <citation type="journal article" date="2018" name="Front. Microbiol.">
        <title>Genome-Wide Analysis of Corynespora cassiicola Leaf Fall Disease Putative Effectors.</title>
        <authorList>
            <person name="Lopez D."/>
            <person name="Ribeiro S."/>
            <person name="Label P."/>
            <person name="Fumanal B."/>
            <person name="Venisse J.S."/>
            <person name="Kohler A."/>
            <person name="de Oliveira R.R."/>
            <person name="Labutti K."/>
            <person name="Lipzen A."/>
            <person name="Lail K."/>
            <person name="Bauer D."/>
            <person name="Ohm R.A."/>
            <person name="Barry K.W."/>
            <person name="Spatafora J."/>
            <person name="Grigoriev I.V."/>
            <person name="Martin F.M."/>
            <person name="Pujade-Renaud V."/>
        </authorList>
    </citation>
    <scope>NUCLEOTIDE SEQUENCE [LARGE SCALE GENOMIC DNA]</scope>
    <source>
        <strain evidence="1 2">Philippines</strain>
    </source>
</reference>
<protein>
    <submittedName>
        <fullName evidence="1">Uncharacterized protein</fullName>
    </submittedName>
</protein>
<proteinExistence type="predicted"/>
<evidence type="ECO:0000313" key="1">
    <source>
        <dbReference type="EMBL" id="PSN75355.1"/>
    </source>
</evidence>
<evidence type="ECO:0000313" key="2">
    <source>
        <dbReference type="Proteomes" id="UP000240883"/>
    </source>
</evidence>
<dbReference type="AlphaFoldDB" id="A0A2T2PCJ1"/>
<name>A0A2T2PCJ1_CORCC</name>
<keyword evidence="2" id="KW-1185">Reference proteome</keyword>
<accession>A0A2T2PCJ1</accession>
<dbReference type="EMBL" id="KZ678128">
    <property type="protein sequence ID" value="PSN75355.1"/>
    <property type="molecule type" value="Genomic_DNA"/>
</dbReference>
<dbReference type="Proteomes" id="UP000240883">
    <property type="component" value="Unassembled WGS sequence"/>
</dbReference>
<organism evidence="1 2">
    <name type="scientific">Corynespora cassiicola Philippines</name>
    <dbReference type="NCBI Taxonomy" id="1448308"/>
    <lineage>
        <taxon>Eukaryota</taxon>
        <taxon>Fungi</taxon>
        <taxon>Dikarya</taxon>
        <taxon>Ascomycota</taxon>
        <taxon>Pezizomycotina</taxon>
        <taxon>Dothideomycetes</taxon>
        <taxon>Pleosporomycetidae</taxon>
        <taxon>Pleosporales</taxon>
        <taxon>Corynesporascaceae</taxon>
        <taxon>Corynespora</taxon>
    </lineage>
</organism>
<sequence>MSFTNQDILRAQQIQDPNGILAQAEVDSDSILQLFSDQGMKDLPPKVQADDFYNKLALITHLANTALEEKAMFSADLLDNIWRQLATCLHSIKWNLHAPPPNWCVSVQDTPLDHPVLHSQVDLCWELLGFAREQRYKDANRLCLELDDRLKKPMLDGMHNSILSLLERGYWMENRKAQARKREGSCSWYGSGCEETTNAAMLLKKYPWIQEHKCHGDMILFCRLAGYLLQKATWAEAYLKAILKDLVDAGVIREDVLEQDKIPISDNFPAGSVREAAVEVERHFKDAWGLEERIDEFLQNCTENDLNGVLQADVVDLIHDMRWQSDITDAMKLLLKEAVNTLYGLYGGQRVFRHPERYLWI</sequence>